<evidence type="ECO:0000256" key="1">
    <source>
        <dbReference type="SAM" id="MobiDB-lite"/>
    </source>
</evidence>
<dbReference type="EMBL" id="CP013067">
    <property type="protein sequence ID" value="ALP40889.1"/>
    <property type="molecule type" value="Genomic_DNA"/>
</dbReference>
<reference evidence="4" key="1">
    <citation type="submission" date="2015-10" db="EMBL/GenBank/DDBJ databases">
        <title>Complete Genome Sequence of Aeromonas schubertii strain WL1483.</title>
        <authorList>
            <person name="Liu L."/>
        </authorList>
    </citation>
    <scope>NUCLEOTIDE SEQUENCE [LARGE SCALE GENOMIC DNA]</scope>
    <source>
        <strain evidence="4">WL1483</strain>
    </source>
</reference>
<accession>A0A0S2SGR0</accession>
<organism evidence="2 4">
    <name type="scientific">Aeromonas schubertii</name>
    <dbReference type="NCBI Taxonomy" id="652"/>
    <lineage>
        <taxon>Bacteria</taxon>
        <taxon>Pseudomonadati</taxon>
        <taxon>Pseudomonadota</taxon>
        <taxon>Gammaproteobacteria</taxon>
        <taxon>Aeromonadales</taxon>
        <taxon>Aeromonadaceae</taxon>
        <taxon>Aeromonas</taxon>
    </lineage>
</organism>
<dbReference type="Proteomes" id="UP000774958">
    <property type="component" value="Unassembled WGS sequence"/>
</dbReference>
<evidence type="ECO:0000313" key="3">
    <source>
        <dbReference type="EMBL" id="MBZ6068260.1"/>
    </source>
</evidence>
<protein>
    <submittedName>
        <fullName evidence="2">Uncharacterized protein</fullName>
    </submittedName>
</protein>
<dbReference type="RefSeq" id="WP_168929841.1">
    <property type="nucleotide sequence ID" value="NZ_CDDB01000021.1"/>
</dbReference>
<evidence type="ECO:0000313" key="2">
    <source>
        <dbReference type="EMBL" id="ALP40889.1"/>
    </source>
</evidence>
<reference evidence="3 5" key="3">
    <citation type="submission" date="2021-09" db="EMBL/GenBank/DDBJ databases">
        <title>Aeromonas schubertii isolated from Asian sea bass.</title>
        <authorList>
            <person name="Pinpimai K."/>
        </authorList>
    </citation>
    <scope>NUCLEOTIDE SEQUENCE [LARGE SCALE GENOMIC DNA]</scope>
    <source>
        <strain evidence="3 5">CHULA2021a</strain>
    </source>
</reference>
<feature type="region of interest" description="Disordered" evidence="1">
    <location>
        <begin position="1"/>
        <end position="51"/>
    </location>
</feature>
<evidence type="ECO:0000313" key="5">
    <source>
        <dbReference type="Proteomes" id="UP000774958"/>
    </source>
</evidence>
<reference evidence="2 4" key="2">
    <citation type="journal article" date="2016" name="Genome Announc.">
        <title>Complete Genome Sequence of the Highly Virulent Aeromonas schubertii Strain WL1483, Isolated from Diseased Snakehead Fish (Channa argus) in China.</title>
        <authorList>
            <person name="Liu L."/>
            <person name="Li N."/>
            <person name="Zhang D."/>
            <person name="Fu X."/>
            <person name="Shi C."/>
            <person name="Lin Q."/>
            <person name="Hao G."/>
        </authorList>
    </citation>
    <scope>NUCLEOTIDE SEQUENCE [LARGE SCALE GENOMIC DNA]</scope>
    <source>
        <strain evidence="2 4">WL1483</strain>
    </source>
</reference>
<dbReference type="KEGG" id="asr:WL1483_1470"/>
<keyword evidence="5" id="KW-1185">Reference proteome</keyword>
<sequence length="51" mass="6086">MDKLDHEIDTLRHEQELQHQKQAENRWQARVDELQRERHDEPGGDSGSAEH</sequence>
<evidence type="ECO:0000313" key="4">
    <source>
        <dbReference type="Proteomes" id="UP000058114"/>
    </source>
</evidence>
<dbReference type="EMBL" id="JAIRBT010000038">
    <property type="protein sequence ID" value="MBZ6068260.1"/>
    <property type="molecule type" value="Genomic_DNA"/>
</dbReference>
<proteinExistence type="predicted"/>
<name>A0A0S2SGR0_9GAMM</name>
<dbReference type="PATRIC" id="fig|652.5.peg.41"/>
<dbReference type="AlphaFoldDB" id="A0A0S2SGR0"/>
<dbReference type="Proteomes" id="UP000058114">
    <property type="component" value="Chromosome"/>
</dbReference>
<gene>
    <name evidence="3" type="ORF">LA374_18930</name>
    <name evidence="2" type="ORF">WL1483_1470</name>
</gene>